<evidence type="ECO:0000313" key="4">
    <source>
        <dbReference type="Proteomes" id="UP000216411"/>
    </source>
</evidence>
<evidence type="ECO:0000313" key="3">
    <source>
        <dbReference type="EMBL" id="RDY26528.1"/>
    </source>
</evidence>
<evidence type="ECO:0000256" key="2">
    <source>
        <dbReference type="SAM" id="SignalP"/>
    </source>
</evidence>
<evidence type="ECO:0008006" key="5">
    <source>
        <dbReference type="Google" id="ProtNLM"/>
    </source>
</evidence>
<dbReference type="PROSITE" id="PS51257">
    <property type="entry name" value="PROKAR_LIPOPROTEIN"/>
    <property type="match status" value="1"/>
</dbReference>
<keyword evidence="1" id="KW-1133">Transmembrane helix</keyword>
<dbReference type="Proteomes" id="UP000216411">
    <property type="component" value="Unassembled WGS sequence"/>
</dbReference>
<keyword evidence="2" id="KW-0732">Signal</keyword>
<feature type="signal peptide" evidence="2">
    <location>
        <begin position="1"/>
        <end position="20"/>
    </location>
</feature>
<keyword evidence="1" id="KW-0472">Membrane</keyword>
<organism evidence="3 4">
    <name type="scientific">Lachnotalea glycerini</name>
    <dbReference type="NCBI Taxonomy" id="1763509"/>
    <lineage>
        <taxon>Bacteria</taxon>
        <taxon>Bacillati</taxon>
        <taxon>Bacillota</taxon>
        <taxon>Clostridia</taxon>
        <taxon>Lachnospirales</taxon>
        <taxon>Lachnospiraceae</taxon>
        <taxon>Lachnotalea</taxon>
    </lineage>
</organism>
<feature type="chain" id="PRO_5039056088" description="MacB-like protein" evidence="2">
    <location>
        <begin position="21"/>
        <end position="396"/>
    </location>
</feature>
<protein>
    <recommendedName>
        <fullName evidence="5">MacB-like protein</fullName>
    </recommendedName>
</protein>
<feature type="transmembrane region" description="Helical" evidence="1">
    <location>
        <begin position="368"/>
        <end position="387"/>
    </location>
</feature>
<keyword evidence="4" id="KW-1185">Reference proteome</keyword>
<evidence type="ECO:0000256" key="1">
    <source>
        <dbReference type="SAM" id="Phobius"/>
    </source>
</evidence>
<comment type="caution">
    <text evidence="3">The sequence shown here is derived from an EMBL/GenBank/DDBJ whole genome shotgun (WGS) entry which is preliminary data.</text>
</comment>
<sequence length="396" mass="45724">MVKRVAALIFILGTACFSFFVCLSDSFMDYQEVCNTNKTYADAGYIDIDYNYSNSEQEFSYYLGQASYCDKLAAFYEEIISSKHLNYMEVAKQQIDYRGEFHGSDEFAAGQVNQLINNQYDTPLLSIQIGELTFRSNVVTGFILEGDSFEADDFSYKERKTMPVILGYDYRNYLKIGDTFPINYLVYGEFDAYVAGFYNKGASIQYKDESIILDKYIIAPLFHISEEDTSNKFVQWLSYIKTSCYFYTNSIENYDMQQVIIQQLVNKAKINYYSQGCMRKESKALYFKPGYKDIYLSLGIIGGIVMGVIYFTTRSKWYQEDSFLASDTNLEKIKITNTLKLLLNCFVSFMISCLIGIGTLSMIGLRPYYYSICMLSLFYIALVFIVCQSYDHIMSK</sequence>
<reference evidence="3 4" key="1">
    <citation type="journal article" date="2017" name="Genome Announc.">
        <title>Draft Genome Sequence of a Sporulating and Motile Strain of Lachnotalea glycerini Isolated from Water in Quebec City, Canada.</title>
        <authorList>
            <person name="Maheux A.F."/>
            <person name="Boudreau D.K."/>
            <person name="Berube E."/>
            <person name="Boissinot M."/>
            <person name="Raymond F."/>
            <person name="Brodeur S."/>
            <person name="Corbeil J."/>
            <person name="Isabel S."/>
            <person name="Omar R.F."/>
            <person name="Bergeron M.G."/>
        </authorList>
    </citation>
    <scope>NUCLEOTIDE SEQUENCE [LARGE SCALE GENOMIC DNA]</scope>
    <source>
        <strain evidence="3 4">CCRI-19302</strain>
    </source>
</reference>
<name>A0A371J1J2_9FIRM</name>
<feature type="transmembrane region" description="Helical" evidence="1">
    <location>
        <begin position="294"/>
        <end position="313"/>
    </location>
</feature>
<keyword evidence="1" id="KW-0812">Transmembrane</keyword>
<proteinExistence type="predicted"/>
<dbReference type="EMBL" id="NOKA02000147">
    <property type="protein sequence ID" value="RDY26528.1"/>
    <property type="molecule type" value="Genomic_DNA"/>
</dbReference>
<accession>A0A371J1J2</accession>
<dbReference type="RefSeq" id="WP_094377279.1">
    <property type="nucleotide sequence ID" value="NZ_NOKA02000147.1"/>
</dbReference>
<gene>
    <name evidence="3" type="ORF">CG710_021690</name>
</gene>
<dbReference type="AlphaFoldDB" id="A0A371J1J2"/>
<feature type="transmembrane region" description="Helical" evidence="1">
    <location>
        <begin position="341"/>
        <end position="362"/>
    </location>
</feature>
<dbReference type="OrthoDB" id="2036818at2"/>